<dbReference type="InterPro" id="IPR052831">
    <property type="entry name" value="Apoptosis_promoter"/>
</dbReference>
<keyword evidence="1" id="KW-0175">Coiled coil</keyword>
<dbReference type="InterPro" id="IPR031974">
    <property type="entry name" value="PDCD7"/>
</dbReference>
<organism evidence="3 4">
    <name type="scientific">Saguinus oedipus</name>
    <name type="common">Cotton-top tamarin</name>
    <name type="synonym">Oedipomidas oedipus</name>
    <dbReference type="NCBI Taxonomy" id="9490"/>
    <lineage>
        <taxon>Eukaryota</taxon>
        <taxon>Metazoa</taxon>
        <taxon>Chordata</taxon>
        <taxon>Craniata</taxon>
        <taxon>Vertebrata</taxon>
        <taxon>Euteleostomi</taxon>
        <taxon>Mammalia</taxon>
        <taxon>Eutheria</taxon>
        <taxon>Euarchontoglires</taxon>
        <taxon>Primates</taxon>
        <taxon>Haplorrhini</taxon>
        <taxon>Platyrrhini</taxon>
        <taxon>Cebidae</taxon>
        <taxon>Callitrichinae</taxon>
        <taxon>Saguinus</taxon>
    </lineage>
</organism>
<evidence type="ECO:0000313" key="3">
    <source>
        <dbReference type="EMBL" id="KAK2106713.1"/>
    </source>
</evidence>
<evidence type="ECO:0000313" key="4">
    <source>
        <dbReference type="Proteomes" id="UP001266305"/>
    </source>
</evidence>
<reference evidence="3 4" key="1">
    <citation type="submission" date="2023-05" db="EMBL/GenBank/DDBJ databases">
        <title>B98-5 Cell Line De Novo Hybrid Assembly: An Optical Mapping Approach.</title>
        <authorList>
            <person name="Kananen K."/>
            <person name="Auerbach J.A."/>
            <person name="Kautto E."/>
            <person name="Blachly J.S."/>
        </authorList>
    </citation>
    <scope>NUCLEOTIDE SEQUENCE [LARGE SCALE GENOMIC DNA]</scope>
    <source>
        <strain evidence="3">B95-8</strain>
        <tissue evidence="3">Cell line</tissue>
    </source>
</reference>
<dbReference type="Pfam" id="PF16021">
    <property type="entry name" value="PDCD7"/>
    <property type="match status" value="1"/>
</dbReference>
<sequence length="295" mass="32594">MPGSAPGAAAARFQPGPARGRGRRRRLDPAACPGRATARGTGQPATAVDPGCLCGARRGGGWTGSGAAGCGFARGPGNEREAEAARAVEREQEIDRWRVTCVQEEEEKKREQKLKAAADGVLSEGRKKQADTKRMVDILRALEKLRKLRKNAATRKGICPPASADETSEHHLQRLGKLIKKRSELYEAEERALRVMLEREQEEERKRELEKKKGKFYFRNVKLSPSCLGIHTRSHLLISWSLSDRITSKLSTPCQRSSRSGMIGITTWCHLVILKATSFPKLPSNAIWATAVKLH</sequence>
<dbReference type="Proteomes" id="UP001266305">
    <property type="component" value="Unassembled WGS sequence"/>
</dbReference>
<feature type="region of interest" description="Disordered" evidence="2">
    <location>
        <begin position="1"/>
        <end position="51"/>
    </location>
</feature>
<feature type="coiled-coil region" evidence="1">
    <location>
        <begin position="183"/>
        <end position="212"/>
    </location>
</feature>
<name>A0ABQ9VBF9_SAGOE</name>
<comment type="caution">
    <text evidence="3">The sequence shown here is derived from an EMBL/GenBank/DDBJ whole genome shotgun (WGS) entry which is preliminary data.</text>
</comment>
<dbReference type="PANTHER" id="PTHR48190:SF2">
    <property type="entry name" value="PROGRAMMED CELL DEATH PROTEIN 7"/>
    <property type="match status" value="1"/>
</dbReference>
<evidence type="ECO:0000256" key="1">
    <source>
        <dbReference type="SAM" id="Coils"/>
    </source>
</evidence>
<feature type="compositionally biased region" description="Low complexity" evidence="2">
    <location>
        <begin position="1"/>
        <end position="18"/>
    </location>
</feature>
<proteinExistence type="predicted"/>
<accession>A0ABQ9VBF9</accession>
<dbReference type="PANTHER" id="PTHR48190">
    <property type="entry name" value="PROGRAMMED CELL DEATH PROTEIN 7"/>
    <property type="match status" value="1"/>
</dbReference>
<evidence type="ECO:0000256" key="2">
    <source>
        <dbReference type="SAM" id="MobiDB-lite"/>
    </source>
</evidence>
<gene>
    <name evidence="3" type="ORF">P7K49_016227</name>
</gene>
<protein>
    <recommendedName>
        <fullName evidence="5">Programmed cell death 7</fullName>
    </recommendedName>
</protein>
<keyword evidence="4" id="KW-1185">Reference proteome</keyword>
<dbReference type="EMBL" id="JASSZA010000007">
    <property type="protein sequence ID" value="KAK2106713.1"/>
    <property type="molecule type" value="Genomic_DNA"/>
</dbReference>
<evidence type="ECO:0008006" key="5">
    <source>
        <dbReference type="Google" id="ProtNLM"/>
    </source>
</evidence>